<dbReference type="InterPro" id="IPR008969">
    <property type="entry name" value="CarboxyPept-like_regulatory"/>
</dbReference>
<keyword evidence="6" id="KW-0645">Protease</keyword>
<dbReference type="SUPFAM" id="SSF56935">
    <property type="entry name" value="Porins"/>
    <property type="match status" value="1"/>
</dbReference>
<evidence type="ECO:0000256" key="3">
    <source>
        <dbReference type="ARBA" id="ARBA00023237"/>
    </source>
</evidence>
<keyword evidence="4" id="KW-0732">Signal</keyword>
<dbReference type="SUPFAM" id="SSF49464">
    <property type="entry name" value="Carboxypeptidase regulatory domain-like"/>
    <property type="match status" value="1"/>
</dbReference>
<dbReference type="Proteomes" id="UP000289821">
    <property type="component" value="Unassembled WGS sequence"/>
</dbReference>
<comment type="caution">
    <text evidence="6">The sequence shown here is derived from an EMBL/GenBank/DDBJ whole genome shotgun (WGS) entry which is preliminary data.</text>
</comment>
<evidence type="ECO:0000256" key="2">
    <source>
        <dbReference type="ARBA" id="ARBA00023136"/>
    </source>
</evidence>
<proteinExistence type="predicted"/>
<feature type="domain" description="Outer membrane protein beta-barrel" evidence="5">
    <location>
        <begin position="447"/>
        <end position="892"/>
    </location>
</feature>
<dbReference type="RefSeq" id="WP_128762736.1">
    <property type="nucleotide sequence ID" value="NZ_QOVI01000009.1"/>
</dbReference>
<dbReference type="Gene3D" id="2.60.40.1120">
    <property type="entry name" value="Carboxypeptidase-like, regulatory domain"/>
    <property type="match status" value="1"/>
</dbReference>
<gene>
    <name evidence="6" type="ORF">DSM04_10964</name>
</gene>
<keyword evidence="6" id="KW-0121">Carboxypeptidase</keyword>
<keyword evidence="2" id="KW-0472">Membrane</keyword>
<evidence type="ECO:0000313" key="6">
    <source>
        <dbReference type="EMBL" id="RXG11738.1"/>
    </source>
</evidence>
<evidence type="ECO:0000256" key="1">
    <source>
        <dbReference type="ARBA" id="ARBA00004442"/>
    </source>
</evidence>
<name>A0A4Q0NNV7_9FLAO</name>
<feature type="signal peptide" evidence="4">
    <location>
        <begin position="1"/>
        <end position="19"/>
    </location>
</feature>
<dbReference type="InterPro" id="IPR041700">
    <property type="entry name" value="OMP_b-brl_3"/>
</dbReference>
<evidence type="ECO:0000313" key="7">
    <source>
        <dbReference type="Proteomes" id="UP000289821"/>
    </source>
</evidence>
<dbReference type="InterPro" id="IPR036942">
    <property type="entry name" value="Beta-barrel_TonB_sf"/>
</dbReference>
<keyword evidence="3" id="KW-0998">Cell outer membrane</keyword>
<keyword evidence="7" id="KW-1185">Reference proteome</keyword>
<accession>A0A4Q0NNV7</accession>
<dbReference type="GO" id="GO:0009279">
    <property type="term" value="C:cell outer membrane"/>
    <property type="evidence" value="ECO:0007669"/>
    <property type="project" value="UniProtKB-SubCell"/>
</dbReference>
<dbReference type="EMBL" id="QOVI01000009">
    <property type="protein sequence ID" value="RXG11738.1"/>
    <property type="molecule type" value="Genomic_DNA"/>
</dbReference>
<dbReference type="GO" id="GO:0004180">
    <property type="term" value="F:carboxypeptidase activity"/>
    <property type="evidence" value="ECO:0007669"/>
    <property type="project" value="UniProtKB-KW"/>
</dbReference>
<dbReference type="Gene3D" id="2.40.170.20">
    <property type="entry name" value="TonB-dependent receptor, beta-barrel domain"/>
    <property type="match status" value="1"/>
</dbReference>
<dbReference type="Pfam" id="PF13715">
    <property type="entry name" value="CarbopepD_reg_2"/>
    <property type="match status" value="1"/>
</dbReference>
<comment type="subcellular location">
    <subcellularLocation>
        <location evidence="1">Cell outer membrane</location>
    </subcellularLocation>
</comment>
<protein>
    <submittedName>
        <fullName evidence="6">Carboxypeptidase-like protein</fullName>
    </submittedName>
</protein>
<dbReference type="OrthoDB" id="1682379at2"/>
<evidence type="ECO:0000259" key="5">
    <source>
        <dbReference type="Pfam" id="PF14905"/>
    </source>
</evidence>
<dbReference type="AlphaFoldDB" id="A0A4Q0NNV7"/>
<dbReference type="Pfam" id="PF14905">
    <property type="entry name" value="OMP_b-brl_3"/>
    <property type="match status" value="1"/>
</dbReference>
<organism evidence="6 7">
    <name type="scientific">Leeuwenhoekiella aestuarii</name>
    <dbReference type="NCBI Taxonomy" id="2249426"/>
    <lineage>
        <taxon>Bacteria</taxon>
        <taxon>Pseudomonadati</taxon>
        <taxon>Bacteroidota</taxon>
        <taxon>Flavobacteriia</taxon>
        <taxon>Flavobacteriales</taxon>
        <taxon>Flavobacteriaceae</taxon>
        <taxon>Leeuwenhoekiella</taxon>
    </lineage>
</organism>
<sequence>MKHFLLLLFGVLLGQSLLAQNFELSGKILDNSGTPLESATVYVEKISDSTLVTYGITDRKGFFEMAGTTEQKELNLFVSYAGFKPMRKKVTITPKMDLGDLKLEVQDNLLDEVVVVANRAPVTVKKDTLEFNASSFDTRPDANLEELLKKLPGAEVDSDGAITINGKPVSRILVNGKEFFGDDPKIATKNLPKEIIEKLHVVDTKTKSEEFTGKSGDSENKTINITIKKDKNKGYFARATLGGGTNERYEMSAIGNVFKDNMRLTALAGSNNINSSGFDFDDVYGMMGRSGARAVAAGNRSGGITKSETAGLNYSNDWNDKYEFNGDYFFDRSDTDTRSRTERENILPDTTYYSNSENRSNALNDRHRANARFEVEFDTLTRLSFSPRFNTNKTKSIRSSLANSLDGNRDLVNNTETANQGDGSSFSFNNDLDFIKRFGSRGAYFRLELSQDYNDQVNDDFYFSRSEFFGDEARTEVQDQYIDEDEKQYEYGFEVEQRLVLATDFFMDLAYDFSSVKSLNSRYVYEADNAGNYTVQNDTLSSDFEVNTIRNTPSLGLNYDHEAWRINTNFGLLNTILKNENLLNPVNFDNTYNNLYLSARVRYELERSKSVYLNYRTNANTPSIRQLQPVADRTNPLNIVIGNPELRPAYSHNIDGGFRSFNFGAGGGSGIFSSFSLDFTENQVVSVSTVGDDLRRTTTYANVDGAMSAGVRLFYTKSTRKEEKEFRYRLSLSGNYNKNVGFTNGTLFNSKRFSFSPGIRLTYAIQEFFELNPSYSLTYNDTQYSINANRNEDFINHTVGFEATTFWPKNVIFGNDITYNYNGNVSPGFQNSSILWNTSLGYQFLDEKATLKLKVYDLLDQVVDTRRIIGDDYIQDTNSLILTQYAMLSFTYKLSNFGGKSGGGNRRGGPGRR</sequence>
<evidence type="ECO:0000256" key="4">
    <source>
        <dbReference type="SAM" id="SignalP"/>
    </source>
</evidence>
<feature type="chain" id="PRO_5020859876" evidence="4">
    <location>
        <begin position="20"/>
        <end position="913"/>
    </location>
</feature>
<keyword evidence="6" id="KW-0378">Hydrolase</keyword>
<reference evidence="6 7" key="1">
    <citation type="submission" date="2018-07" db="EMBL/GenBank/DDBJ databases">
        <title>Leeuwenhoekiella genomics.</title>
        <authorList>
            <person name="Tahon G."/>
            <person name="Willems A."/>
        </authorList>
    </citation>
    <scope>NUCLEOTIDE SEQUENCE [LARGE SCALE GENOMIC DNA]</scope>
    <source>
        <strain evidence="6 7">R-50232</strain>
    </source>
</reference>